<proteinExistence type="predicted"/>
<accession>A0A4Q1D9P6</accession>
<evidence type="ECO:0000256" key="1">
    <source>
        <dbReference type="SAM" id="Phobius"/>
    </source>
</evidence>
<dbReference type="AlphaFoldDB" id="A0A4Q1D9P6"/>
<organism evidence="2 3">
    <name type="scientific">Filimonas effusa</name>
    <dbReference type="NCBI Taxonomy" id="2508721"/>
    <lineage>
        <taxon>Bacteria</taxon>
        <taxon>Pseudomonadati</taxon>
        <taxon>Bacteroidota</taxon>
        <taxon>Chitinophagia</taxon>
        <taxon>Chitinophagales</taxon>
        <taxon>Chitinophagaceae</taxon>
        <taxon>Filimonas</taxon>
    </lineage>
</organism>
<dbReference type="EMBL" id="SDHZ01000001">
    <property type="protein sequence ID" value="RXK85445.1"/>
    <property type="molecule type" value="Genomic_DNA"/>
</dbReference>
<keyword evidence="1" id="KW-0472">Membrane</keyword>
<feature type="transmembrane region" description="Helical" evidence="1">
    <location>
        <begin position="43"/>
        <end position="63"/>
    </location>
</feature>
<dbReference type="RefSeq" id="WP_129001197.1">
    <property type="nucleotide sequence ID" value="NZ_SDHZ01000001.1"/>
</dbReference>
<name>A0A4Q1D9P6_9BACT</name>
<dbReference type="OrthoDB" id="965650at2"/>
<keyword evidence="1" id="KW-0812">Transmembrane</keyword>
<gene>
    <name evidence="2" type="ORF">ESB13_01065</name>
</gene>
<evidence type="ECO:0000313" key="2">
    <source>
        <dbReference type="EMBL" id="RXK85445.1"/>
    </source>
</evidence>
<sequence>MKFAVATVLTALLGFTAPLFLPWWCFAVTSLVIAYTIHQKPLWAFVSGFTGLFLVWGVYAWFIDRQNGHILSQKIGPILKLGSSSLLLVIVTGLVAGLVSGMGALTGSFARK</sequence>
<comment type="caution">
    <text evidence="2">The sequence shown here is derived from an EMBL/GenBank/DDBJ whole genome shotgun (WGS) entry which is preliminary data.</text>
</comment>
<keyword evidence="3" id="KW-1185">Reference proteome</keyword>
<reference evidence="2 3" key="1">
    <citation type="submission" date="2019-01" db="EMBL/GenBank/DDBJ databases">
        <title>Filimonas sp. strain TTM-71.</title>
        <authorList>
            <person name="Chen W.-M."/>
        </authorList>
    </citation>
    <scope>NUCLEOTIDE SEQUENCE [LARGE SCALE GENOMIC DNA]</scope>
    <source>
        <strain evidence="2 3">TTM-71</strain>
    </source>
</reference>
<keyword evidence="1" id="KW-1133">Transmembrane helix</keyword>
<evidence type="ECO:0000313" key="3">
    <source>
        <dbReference type="Proteomes" id="UP000290545"/>
    </source>
</evidence>
<dbReference type="Proteomes" id="UP000290545">
    <property type="component" value="Unassembled WGS sequence"/>
</dbReference>
<protein>
    <submittedName>
        <fullName evidence="2">Uncharacterized protein</fullName>
    </submittedName>
</protein>
<feature type="transmembrane region" description="Helical" evidence="1">
    <location>
        <begin position="84"/>
        <end position="105"/>
    </location>
</feature>